<proteinExistence type="predicted"/>
<dbReference type="EMBL" id="SOSA01000003">
    <property type="protein sequence ID" value="THD00297.1"/>
    <property type="molecule type" value="Genomic_DNA"/>
</dbReference>
<name>A0A4S3JXM8_9EURO</name>
<comment type="caution">
    <text evidence="1">The sequence shown here is derived from an EMBL/GenBank/DDBJ whole genome shotgun (WGS) entry which is preliminary data.</text>
</comment>
<evidence type="ECO:0000313" key="2">
    <source>
        <dbReference type="Proteomes" id="UP000308092"/>
    </source>
</evidence>
<dbReference type="VEuPathDB" id="FungiDB:EYZ11_000190"/>
<keyword evidence="2" id="KW-1185">Reference proteome</keyword>
<gene>
    <name evidence="1" type="ORF">EYZ11_000190</name>
</gene>
<sequence>MPFWSASNPSTYSTERCSSTDIQMCKIIEPNDSSSTWTEDIGSQEYGIALMRERVLSVVRMFATLLAATFLSGLTPRTLQAERAHKASIKSLSLRNSSSFQLLVL</sequence>
<protein>
    <submittedName>
        <fullName evidence="1">Uncharacterized protein</fullName>
    </submittedName>
</protein>
<dbReference type="Proteomes" id="UP000308092">
    <property type="component" value="Unassembled WGS sequence"/>
</dbReference>
<accession>A0A4S3JXM8</accession>
<reference evidence="1 2" key="1">
    <citation type="submission" date="2019-03" db="EMBL/GenBank/DDBJ databases">
        <title>The genome sequence of a newly discovered highly antifungal drug resistant Aspergillus species, Aspergillus tanneri NIH 1004.</title>
        <authorList>
            <person name="Mounaud S."/>
            <person name="Singh I."/>
            <person name="Joardar V."/>
            <person name="Pakala S."/>
            <person name="Pakala S."/>
            <person name="Venepally P."/>
            <person name="Hoover J."/>
            <person name="Nierman W."/>
            <person name="Chung J."/>
            <person name="Losada L."/>
        </authorList>
    </citation>
    <scope>NUCLEOTIDE SEQUENCE [LARGE SCALE GENOMIC DNA]</scope>
    <source>
        <strain evidence="1 2">NIH1004</strain>
    </source>
</reference>
<evidence type="ECO:0000313" key="1">
    <source>
        <dbReference type="EMBL" id="THD00297.1"/>
    </source>
</evidence>
<dbReference type="AlphaFoldDB" id="A0A4S3JXM8"/>
<organism evidence="1 2">
    <name type="scientific">Aspergillus tanneri</name>
    <dbReference type="NCBI Taxonomy" id="1220188"/>
    <lineage>
        <taxon>Eukaryota</taxon>
        <taxon>Fungi</taxon>
        <taxon>Dikarya</taxon>
        <taxon>Ascomycota</taxon>
        <taxon>Pezizomycotina</taxon>
        <taxon>Eurotiomycetes</taxon>
        <taxon>Eurotiomycetidae</taxon>
        <taxon>Eurotiales</taxon>
        <taxon>Aspergillaceae</taxon>
        <taxon>Aspergillus</taxon>
        <taxon>Aspergillus subgen. Circumdati</taxon>
    </lineage>
</organism>